<evidence type="ECO:0000313" key="3">
    <source>
        <dbReference type="Proteomes" id="UP000621510"/>
    </source>
</evidence>
<evidence type="ECO:0000259" key="1">
    <source>
        <dbReference type="Pfam" id="PF01261"/>
    </source>
</evidence>
<dbReference type="RefSeq" id="WP_201857924.1">
    <property type="nucleotide sequence ID" value="NZ_JAERRG010000044.1"/>
</dbReference>
<dbReference type="EMBL" id="JAERRG010000044">
    <property type="protein sequence ID" value="MBL1120155.1"/>
    <property type="molecule type" value="Genomic_DNA"/>
</dbReference>
<organism evidence="2 3">
    <name type="scientific">Streptomyces endocoffeicus</name>
    <dbReference type="NCBI Taxonomy" id="2898945"/>
    <lineage>
        <taxon>Bacteria</taxon>
        <taxon>Bacillati</taxon>
        <taxon>Actinomycetota</taxon>
        <taxon>Actinomycetes</taxon>
        <taxon>Kitasatosporales</taxon>
        <taxon>Streptomycetaceae</taxon>
        <taxon>Streptomyces</taxon>
    </lineage>
</organism>
<gene>
    <name evidence="2" type="ORF">JK364_48870</name>
</gene>
<sequence>MTGQLIPGLVSVTFRHLEVANVLDLATRAGLRAIEWGGDVHVPAGDARAAHQTAQMSADVGVEIAAYGSYYHAGYDTPANFEPVLRTAIDLGAPRIRIWAGRRGSADSDASARTRVATDLYRVAELAAEHGIEIGVEHHPKTLTDTLESALELYAATGHPGVRPYWQPRTGQGSTSSLMEVATLLPSLVTVHVFTWTRGGERRALADGAALWKPVIAALAREHDQGPAQDKRYALLEFVQNDDPAAFLTDAATLCRWLAR</sequence>
<dbReference type="PANTHER" id="PTHR12110:SF41">
    <property type="entry name" value="INOSOSE DEHYDRATASE"/>
    <property type="match status" value="1"/>
</dbReference>
<accession>A0ABS1Q650</accession>
<dbReference type="InterPro" id="IPR050312">
    <property type="entry name" value="IolE/XylAMocC-like"/>
</dbReference>
<keyword evidence="2" id="KW-0413">Isomerase</keyword>
<dbReference type="InterPro" id="IPR036237">
    <property type="entry name" value="Xyl_isomerase-like_sf"/>
</dbReference>
<reference evidence="2 3" key="1">
    <citation type="submission" date="2021-01" db="EMBL/GenBank/DDBJ databases">
        <title>WGS of actinomycetes isolated from Thailand.</title>
        <authorList>
            <person name="Thawai C."/>
        </authorList>
    </citation>
    <scope>NUCLEOTIDE SEQUENCE [LARGE SCALE GENOMIC DNA]</scope>
    <source>
        <strain evidence="2 3">CA3R110</strain>
    </source>
</reference>
<evidence type="ECO:0000313" key="2">
    <source>
        <dbReference type="EMBL" id="MBL1120155.1"/>
    </source>
</evidence>
<dbReference type="SUPFAM" id="SSF51658">
    <property type="entry name" value="Xylose isomerase-like"/>
    <property type="match status" value="1"/>
</dbReference>
<feature type="domain" description="Xylose isomerase-like TIM barrel" evidence="1">
    <location>
        <begin position="23"/>
        <end position="221"/>
    </location>
</feature>
<dbReference type="GO" id="GO:0016853">
    <property type="term" value="F:isomerase activity"/>
    <property type="evidence" value="ECO:0007669"/>
    <property type="project" value="UniProtKB-KW"/>
</dbReference>
<dbReference type="PANTHER" id="PTHR12110">
    <property type="entry name" value="HYDROXYPYRUVATE ISOMERASE"/>
    <property type="match status" value="1"/>
</dbReference>
<dbReference type="Pfam" id="PF01261">
    <property type="entry name" value="AP_endonuc_2"/>
    <property type="match status" value="1"/>
</dbReference>
<proteinExistence type="predicted"/>
<comment type="caution">
    <text evidence="2">The sequence shown here is derived from an EMBL/GenBank/DDBJ whole genome shotgun (WGS) entry which is preliminary data.</text>
</comment>
<dbReference type="Proteomes" id="UP000621510">
    <property type="component" value="Unassembled WGS sequence"/>
</dbReference>
<protein>
    <submittedName>
        <fullName evidence="2">Sugar phosphate isomerase/epimerase</fullName>
    </submittedName>
</protein>
<name>A0ABS1Q650_9ACTN</name>
<dbReference type="InterPro" id="IPR013022">
    <property type="entry name" value="Xyl_isomerase-like_TIM-brl"/>
</dbReference>
<dbReference type="Gene3D" id="3.20.20.150">
    <property type="entry name" value="Divalent-metal-dependent TIM barrel enzymes"/>
    <property type="match status" value="1"/>
</dbReference>
<keyword evidence="3" id="KW-1185">Reference proteome</keyword>